<feature type="domain" description="PPM-type phosphatase" evidence="2">
    <location>
        <begin position="152"/>
        <end position="371"/>
    </location>
</feature>
<sequence length="372" mass="39150">MILGRYWTVLDAGGAADVGRAGRLRRPDLAGAHGELNTALHRLHLLAGLPSLTEVARTLSGAGISRSTIHDAFCSRRLPKWKVVDALVEVLSSQAPGGRPEEDLKVLYEVWLRAAQESDGRPGPEGRSGGGRETETRALLRALLPSGVLPVFEGVEMAARYLTATEDDRSGGDWFDVAPLEGGKLALAAGDVMGSSALSLSLMAQLRGTLNTLVHLGLPPHDALNRLSEQAHRLAGDQLATCLCALYDAQAGTVALSSAGHTPPVLLEADGTCTVLDVPTGLPIGLAADACETVTYDVHPGTTLFLLTDGLVSAPGEDIWEGFERLTTSLSRAQKAAETASPPLEDLVDVAMNALIQDVRHDDAVLLAARFS</sequence>
<comment type="caution">
    <text evidence="3">The sequence shown here is derived from an EMBL/GenBank/DDBJ whole genome shotgun (WGS) entry which is preliminary data.</text>
</comment>
<dbReference type="AlphaFoldDB" id="A0A918QF01"/>
<keyword evidence="1" id="KW-0378">Hydrolase</keyword>
<dbReference type="InterPro" id="IPR001932">
    <property type="entry name" value="PPM-type_phosphatase-like_dom"/>
</dbReference>
<dbReference type="Gene3D" id="3.60.40.10">
    <property type="entry name" value="PPM-type phosphatase domain"/>
    <property type="match status" value="1"/>
</dbReference>
<dbReference type="SUPFAM" id="SSF81606">
    <property type="entry name" value="PP2C-like"/>
    <property type="match status" value="1"/>
</dbReference>
<protein>
    <recommendedName>
        <fullName evidence="2">PPM-type phosphatase domain-containing protein</fullName>
    </recommendedName>
</protein>
<dbReference type="PANTHER" id="PTHR43156:SF2">
    <property type="entry name" value="STAGE II SPORULATION PROTEIN E"/>
    <property type="match status" value="1"/>
</dbReference>
<evidence type="ECO:0000313" key="3">
    <source>
        <dbReference type="EMBL" id="GGZ42729.1"/>
    </source>
</evidence>
<dbReference type="InterPro" id="IPR036457">
    <property type="entry name" value="PPM-type-like_dom_sf"/>
</dbReference>
<name>A0A918QF01_9ACTN</name>
<accession>A0A918QF01</accession>
<dbReference type="GO" id="GO:0016791">
    <property type="term" value="F:phosphatase activity"/>
    <property type="evidence" value="ECO:0007669"/>
    <property type="project" value="TreeGrafter"/>
</dbReference>
<organism evidence="3 4">
    <name type="scientific">Streptomyces poonensis</name>
    <dbReference type="NCBI Taxonomy" id="68255"/>
    <lineage>
        <taxon>Bacteria</taxon>
        <taxon>Bacillati</taxon>
        <taxon>Actinomycetota</taxon>
        <taxon>Actinomycetes</taxon>
        <taxon>Kitasatosporales</taxon>
        <taxon>Streptomycetaceae</taxon>
        <taxon>Streptomyces</taxon>
    </lineage>
</organism>
<proteinExistence type="predicted"/>
<evidence type="ECO:0000256" key="1">
    <source>
        <dbReference type="ARBA" id="ARBA00022801"/>
    </source>
</evidence>
<dbReference type="Proteomes" id="UP000622166">
    <property type="component" value="Unassembled WGS sequence"/>
</dbReference>
<dbReference type="Pfam" id="PF07228">
    <property type="entry name" value="SpoIIE"/>
    <property type="match status" value="1"/>
</dbReference>
<dbReference type="SMART" id="SM00331">
    <property type="entry name" value="PP2C_SIG"/>
    <property type="match status" value="1"/>
</dbReference>
<reference evidence="3" key="1">
    <citation type="journal article" date="2014" name="Int. J. Syst. Evol. Microbiol.">
        <title>Complete genome sequence of Corynebacterium casei LMG S-19264T (=DSM 44701T), isolated from a smear-ripened cheese.</title>
        <authorList>
            <consortium name="US DOE Joint Genome Institute (JGI-PGF)"/>
            <person name="Walter F."/>
            <person name="Albersmeier A."/>
            <person name="Kalinowski J."/>
            <person name="Ruckert C."/>
        </authorList>
    </citation>
    <scope>NUCLEOTIDE SEQUENCE</scope>
    <source>
        <strain evidence="3">JCM 4815</strain>
    </source>
</reference>
<dbReference type="EMBL" id="BMVW01000028">
    <property type="protein sequence ID" value="GGZ42729.1"/>
    <property type="molecule type" value="Genomic_DNA"/>
</dbReference>
<dbReference type="PANTHER" id="PTHR43156">
    <property type="entry name" value="STAGE II SPORULATION PROTEIN E-RELATED"/>
    <property type="match status" value="1"/>
</dbReference>
<dbReference type="InterPro" id="IPR052016">
    <property type="entry name" value="Bact_Sigma-Reg"/>
</dbReference>
<gene>
    <name evidence="3" type="ORF">GCM10010365_74290</name>
</gene>
<keyword evidence="4" id="KW-1185">Reference proteome</keyword>
<evidence type="ECO:0000259" key="2">
    <source>
        <dbReference type="SMART" id="SM00331"/>
    </source>
</evidence>
<evidence type="ECO:0000313" key="4">
    <source>
        <dbReference type="Proteomes" id="UP000622166"/>
    </source>
</evidence>
<reference evidence="3" key="2">
    <citation type="submission" date="2020-09" db="EMBL/GenBank/DDBJ databases">
        <authorList>
            <person name="Sun Q."/>
            <person name="Ohkuma M."/>
        </authorList>
    </citation>
    <scope>NUCLEOTIDE SEQUENCE</scope>
    <source>
        <strain evidence="3">JCM 4815</strain>
    </source>
</reference>